<feature type="domain" description="Ancillary SecYEG translocon subunit/Cell division coordinator CpoB TPR" evidence="5">
    <location>
        <begin position="233"/>
        <end position="326"/>
    </location>
</feature>
<dbReference type="Gene3D" id="1.25.40.10">
    <property type="entry name" value="Tetratricopeptide repeat domain"/>
    <property type="match status" value="1"/>
</dbReference>
<evidence type="ECO:0000313" key="6">
    <source>
        <dbReference type="EMBL" id="CAB4622093.1"/>
    </source>
</evidence>
<dbReference type="SUPFAM" id="SSF48452">
    <property type="entry name" value="TPR-like"/>
    <property type="match status" value="2"/>
</dbReference>
<evidence type="ECO:0000256" key="4">
    <source>
        <dbReference type="ARBA" id="ARBA00022803"/>
    </source>
</evidence>
<keyword evidence="4" id="KW-0802">TPR repeat</keyword>
<dbReference type="GO" id="GO:0005929">
    <property type="term" value="C:cilium"/>
    <property type="evidence" value="ECO:0007669"/>
    <property type="project" value="TreeGrafter"/>
</dbReference>
<dbReference type="PANTHER" id="PTHR46630">
    <property type="entry name" value="TETRATRICOPEPTIDE REPEAT PROTEIN 29"/>
    <property type="match status" value="1"/>
</dbReference>
<dbReference type="AlphaFoldDB" id="A0A6J6ICA2"/>
<dbReference type="PROSITE" id="PS50005">
    <property type="entry name" value="TPR"/>
    <property type="match status" value="1"/>
</dbReference>
<dbReference type="InterPro" id="IPR018704">
    <property type="entry name" value="SecYEG/CpoB_TPR"/>
</dbReference>
<dbReference type="Pfam" id="PF13424">
    <property type="entry name" value="TPR_12"/>
    <property type="match status" value="1"/>
</dbReference>
<dbReference type="GO" id="GO:0003341">
    <property type="term" value="P:cilium movement"/>
    <property type="evidence" value="ECO:0007669"/>
    <property type="project" value="TreeGrafter"/>
</dbReference>
<dbReference type="Pfam" id="PF09976">
    <property type="entry name" value="TPR_21"/>
    <property type="match status" value="1"/>
</dbReference>
<dbReference type="GO" id="GO:0005737">
    <property type="term" value="C:cytoplasm"/>
    <property type="evidence" value="ECO:0007669"/>
    <property type="project" value="UniProtKB-SubCell"/>
</dbReference>
<dbReference type="EMBL" id="CAEZVJ010000007">
    <property type="protein sequence ID" value="CAB4622093.1"/>
    <property type="molecule type" value="Genomic_DNA"/>
</dbReference>
<name>A0A6J6ICA2_9ZZZZ</name>
<proteinExistence type="predicted"/>
<evidence type="ECO:0000256" key="1">
    <source>
        <dbReference type="ARBA" id="ARBA00004496"/>
    </source>
</evidence>
<dbReference type="InterPro" id="IPR019734">
    <property type="entry name" value="TPR_rpt"/>
</dbReference>
<dbReference type="InterPro" id="IPR051476">
    <property type="entry name" value="Bac_ResReg_Asp_Phosphatase"/>
</dbReference>
<keyword evidence="3" id="KW-0677">Repeat</keyword>
<dbReference type="InterPro" id="IPR011990">
    <property type="entry name" value="TPR-like_helical_dom_sf"/>
</dbReference>
<protein>
    <submittedName>
        <fullName evidence="6">Unannotated protein</fullName>
    </submittedName>
</protein>
<reference evidence="6" key="1">
    <citation type="submission" date="2020-05" db="EMBL/GenBank/DDBJ databases">
        <authorList>
            <person name="Chiriac C."/>
            <person name="Salcher M."/>
            <person name="Ghai R."/>
            <person name="Kavagutti S V."/>
        </authorList>
    </citation>
    <scope>NUCLEOTIDE SEQUENCE</scope>
</reference>
<evidence type="ECO:0000259" key="5">
    <source>
        <dbReference type="Pfam" id="PF09976"/>
    </source>
</evidence>
<evidence type="ECO:0000256" key="2">
    <source>
        <dbReference type="ARBA" id="ARBA00022490"/>
    </source>
</evidence>
<organism evidence="6">
    <name type="scientific">freshwater metagenome</name>
    <dbReference type="NCBI Taxonomy" id="449393"/>
    <lineage>
        <taxon>unclassified sequences</taxon>
        <taxon>metagenomes</taxon>
        <taxon>ecological metagenomes</taxon>
    </lineage>
</organism>
<dbReference type="PANTHER" id="PTHR46630:SF1">
    <property type="entry name" value="TETRATRICOPEPTIDE REPEAT PROTEIN 29"/>
    <property type="match status" value="1"/>
</dbReference>
<evidence type="ECO:0000256" key="3">
    <source>
        <dbReference type="ARBA" id="ARBA00022737"/>
    </source>
</evidence>
<comment type="subcellular location">
    <subcellularLocation>
        <location evidence="1">Cytoplasm</location>
    </subcellularLocation>
</comment>
<accession>A0A6J6ICA2</accession>
<gene>
    <name evidence="6" type="ORF">UFOPK1961_00136</name>
</gene>
<keyword evidence="2" id="KW-0963">Cytoplasm</keyword>
<sequence>MFEKSRELAETLLLSREKYMSMYWMTRCYRSLSDWDKVFEIFAEFETHGPAELESEDLAHMLQAKGYALKERRQALDAIEAFQLAETYARECGMHFMVCDDAIQRAHIHALLREYNVARDILLATLEYAREDASVPLAARVQMNLGRVYLQSGDFPAAIVTLEDAVSTLESIEDDQLNKEARLLRATAYGRNGDVARAEVLLAELDISLDPWDIEVRASIALARAIMSEDPSEVTVLHKKARALAANDGRHHFVHVVDINVAVMMAESGDLESAERLLRSVMESAEKFDDQDVINEARVRLASILVEVGRPDEALSMMSTLSIASFGDDALGWQRFALVQASALLCVGDVDEAEQSVTVIMNLDRSVSNLPMIAEAYWISSQVEEKRNGRTLRWERELSASVVMQLHAGNAELATERSRDLVPTAASGVTIPRTPLATPDALLDDITSENAE</sequence>